<evidence type="ECO:0000313" key="3">
    <source>
        <dbReference type="EMBL" id="HGT39022.1"/>
    </source>
</evidence>
<sequence>MRYAPLCPTRLKKMRGSQFVLLALAGWLSACALDAVWAQPKTTKGKTTSGPAAGHGAPGGAGAPGMRPPATKGAGATPKAGGAATTPPVPVDPATGLPLGYDPKKSPTELMTMEKPLATEDQIAKWKKDTKNLAEYRKALRNADLSPAGKAVLTMGIKYRLALMTLKENQQDLHKLREDLTVRDQTDAASVPALKPDVVRAFRRWFLEEVAKETEPLLDNNLYVRIQAATLLGELVLMPADEEKKQKLETFTPPVDMLRKVIRNPDQPLAVKIPAARSMIRLIRYGDLPAPKRFEVMKDVLAELTSPNAKTEPKTHYWYEMRLVEVLSTLDTPLDLETRRPVMVEKLTEIVRDPQRHWHVRAEAAKALGRVPLDPQVNVASLLHDVMQLTLDMAKAAQQSPKAPHWKLTFWKLYLTFQPKDKDERNAAKNAPAGLLKNPSAGNAAQQPYQLVVPLVNAVINSEPITAEHLKAVEDWLQKNKGLAGVASGPTRSTLTNGATATNAAAVGGANTP</sequence>
<evidence type="ECO:0008006" key="4">
    <source>
        <dbReference type="Google" id="ProtNLM"/>
    </source>
</evidence>
<gene>
    <name evidence="3" type="ORF">ENS64_07125</name>
</gene>
<organism evidence="3">
    <name type="scientific">Schlesneria paludicola</name>
    <dbReference type="NCBI Taxonomy" id="360056"/>
    <lineage>
        <taxon>Bacteria</taxon>
        <taxon>Pseudomonadati</taxon>
        <taxon>Planctomycetota</taxon>
        <taxon>Planctomycetia</taxon>
        <taxon>Planctomycetales</taxon>
        <taxon>Planctomycetaceae</taxon>
        <taxon>Schlesneria</taxon>
    </lineage>
</organism>
<feature type="chain" id="PRO_5027587182" description="HEAT repeat domain-containing protein" evidence="2">
    <location>
        <begin position="33"/>
        <end position="513"/>
    </location>
</feature>
<reference evidence="3" key="1">
    <citation type="journal article" date="2020" name="mSystems">
        <title>Genome- and Community-Level Interaction Insights into Carbon Utilization and Element Cycling Functions of Hydrothermarchaeota in Hydrothermal Sediment.</title>
        <authorList>
            <person name="Zhou Z."/>
            <person name="Liu Y."/>
            <person name="Xu W."/>
            <person name="Pan J."/>
            <person name="Luo Z.H."/>
            <person name="Li M."/>
        </authorList>
    </citation>
    <scope>NUCLEOTIDE SEQUENCE [LARGE SCALE GENOMIC DNA]</scope>
    <source>
        <strain evidence="3">SpSt-508</strain>
    </source>
</reference>
<dbReference type="SUPFAM" id="SSF48371">
    <property type="entry name" value="ARM repeat"/>
    <property type="match status" value="1"/>
</dbReference>
<evidence type="ECO:0000256" key="2">
    <source>
        <dbReference type="SAM" id="SignalP"/>
    </source>
</evidence>
<feature type="region of interest" description="Disordered" evidence="1">
    <location>
        <begin position="42"/>
        <end position="98"/>
    </location>
</feature>
<feature type="compositionally biased region" description="Low complexity" evidence="1">
    <location>
        <begin position="64"/>
        <end position="86"/>
    </location>
</feature>
<dbReference type="InterPro" id="IPR016024">
    <property type="entry name" value="ARM-type_fold"/>
</dbReference>
<evidence type="ECO:0000256" key="1">
    <source>
        <dbReference type="SAM" id="MobiDB-lite"/>
    </source>
</evidence>
<dbReference type="AlphaFoldDB" id="A0A7C4LJZ5"/>
<keyword evidence="2" id="KW-0732">Signal</keyword>
<protein>
    <recommendedName>
        <fullName evidence="4">HEAT repeat domain-containing protein</fullName>
    </recommendedName>
</protein>
<feature type="signal peptide" evidence="2">
    <location>
        <begin position="1"/>
        <end position="32"/>
    </location>
</feature>
<feature type="compositionally biased region" description="Low complexity" evidence="1">
    <location>
        <begin position="42"/>
        <end position="55"/>
    </location>
</feature>
<proteinExistence type="predicted"/>
<dbReference type="InterPro" id="IPR011989">
    <property type="entry name" value="ARM-like"/>
</dbReference>
<dbReference type="EMBL" id="DSVQ01000012">
    <property type="protein sequence ID" value="HGT39022.1"/>
    <property type="molecule type" value="Genomic_DNA"/>
</dbReference>
<dbReference type="Gene3D" id="1.25.10.10">
    <property type="entry name" value="Leucine-rich Repeat Variant"/>
    <property type="match status" value="1"/>
</dbReference>
<comment type="caution">
    <text evidence="3">The sequence shown here is derived from an EMBL/GenBank/DDBJ whole genome shotgun (WGS) entry which is preliminary data.</text>
</comment>
<name>A0A7C4LJZ5_9PLAN</name>
<dbReference type="PROSITE" id="PS51257">
    <property type="entry name" value="PROKAR_LIPOPROTEIN"/>
    <property type="match status" value="1"/>
</dbReference>
<accession>A0A7C4LJZ5</accession>